<dbReference type="PROSITE" id="PS51781">
    <property type="entry name" value="SH3B"/>
    <property type="match status" value="1"/>
</dbReference>
<evidence type="ECO:0000259" key="3">
    <source>
        <dbReference type="PROSITE" id="PS51781"/>
    </source>
</evidence>
<dbReference type="GO" id="GO:0008745">
    <property type="term" value="F:N-acetylmuramoyl-L-alanine amidase activity"/>
    <property type="evidence" value="ECO:0007669"/>
    <property type="project" value="InterPro"/>
</dbReference>
<dbReference type="GO" id="GO:0009253">
    <property type="term" value="P:peptidoglycan catabolic process"/>
    <property type="evidence" value="ECO:0007669"/>
    <property type="project" value="InterPro"/>
</dbReference>
<dbReference type="GO" id="GO:0030288">
    <property type="term" value="C:outer membrane-bounded periplasmic space"/>
    <property type="evidence" value="ECO:0007669"/>
    <property type="project" value="TreeGrafter"/>
</dbReference>
<evidence type="ECO:0000313" key="4">
    <source>
        <dbReference type="EMBL" id="KAB8127315.1"/>
    </source>
</evidence>
<dbReference type="AlphaFoldDB" id="A0A7C8GQZ6"/>
<gene>
    <name evidence="4" type="ORF">F9U64_18170</name>
</gene>
<reference evidence="4 5" key="1">
    <citation type="submission" date="2019-10" db="EMBL/GenBank/DDBJ databases">
        <title>Gracilibacillus sp. nov. isolated from rice seeds.</title>
        <authorList>
            <person name="He S."/>
        </authorList>
    </citation>
    <scope>NUCLEOTIDE SEQUENCE [LARGE SCALE GENOMIC DNA]</scope>
    <source>
        <strain evidence="4 5">TD8</strain>
    </source>
</reference>
<dbReference type="InterPro" id="IPR002508">
    <property type="entry name" value="MurNAc-LAA_cat"/>
</dbReference>
<dbReference type="Pfam" id="PF01520">
    <property type="entry name" value="Amidase_3"/>
    <property type="match status" value="1"/>
</dbReference>
<dbReference type="GO" id="GO:0071555">
    <property type="term" value="P:cell wall organization"/>
    <property type="evidence" value="ECO:0007669"/>
    <property type="project" value="UniProtKB-KW"/>
</dbReference>
<protein>
    <submittedName>
        <fullName evidence="4">SH3 domain-containing protein</fullName>
    </submittedName>
</protein>
<keyword evidence="5" id="KW-1185">Reference proteome</keyword>
<dbReference type="InterPro" id="IPR003646">
    <property type="entry name" value="SH3-like_bac-type"/>
</dbReference>
<dbReference type="OrthoDB" id="9806267at2"/>
<sequence length="291" mass="32926">MRKKVLVISLFSMLLILSMSLIIYAKDAYIDGDNLNVRSGPGTEYEVIGQVHPPDVYPILEENEEWLKIDYQNQQGWIAREFVTIKESTEAQKATEKNREKRVFPAIIPNGLAGKVVVIDPGHGGRDVGAISVSEEFESTYTLHTAKVLAEMLTAHGAIVHMTREDDRYITLFSRSTYANTVHADVFLSLHYNSIPEYPNVSGASTFYYNDRDQKLAELVQDGIITETGMNDRGIKQEDLQVLRTNHRPGLLLEIGFISNQEEEEHNHARVFIEATSRGIVTGLEQYFHNQ</sequence>
<proteinExistence type="predicted"/>
<keyword evidence="2" id="KW-0961">Cell wall biogenesis/degradation</keyword>
<feature type="domain" description="SH3b" evidence="3">
    <location>
        <begin position="25"/>
        <end position="87"/>
    </location>
</feature>
<dbReference type="PANTHER" id="PTHR30404:SF0">
    <property type="entry name" value="N-ACETYLMURAMOYL-L-ALANINE AMIDASE AMIC"/>
    <property type="match status" value="1"/>
</dbReference>
<dbReference type="EMBL" id="WEID01000093">
    <property type="protein sequence ID" value="KAB8127315.1"/>
    <property type="molecule type" value="Genomic_DNA"/>
</dbReference>
<dbReference type="PANTHER" id="PTHR30404">
    <property type="entry name" value="N-ACETYLMURAMOYL-L-ALANINE AMIDASE"/>
    <property type="match status" value="1"/>
</dbReference>
<dbReference type="SMART" id="SM00646">
    <property type="entry name" value="Ami_3"/>
    <property type="match status" value="1"/>
</dbReference>
<evidence type="ECO:0000256" key="2">
    <source>
        <dbReference type="ARBA" id="ARBA00023316"/>
    </source>
</evidence>
<dbReference type="InterPro" id="IPR050695">
    <property type="entry name" value="N-acetylmuramoyl_amidase_3"/>
</dbReference>
<dbReference type="SMART" id="SM00287">
    <property type="entry name" value="SH3b"/>
    <property type="match status" value="1"/>
</dbReference>
<dbReference type="SUPFAM" id="SSF53187">
    <property type="entry name" value="Zn-dependent exopeptidases"/>
    <property type="match status" value="1"/>
</dbReference>
<evidence type="ECO:0000313" key="5">
    <source>
        <dbReference type="Proteomes" id="UP000480246"/>
    </source>
</evidence>
<keyword evidence="1" id="KW-0378">Hydrolase</keyword>
<dbReference type="CDD" id="cd02696">
    <property type="entry name" value="MurNAc-LAA"/>
    <property type="match status" value="1"/>
</dbReference>
<accession>A0A7C8GQZ6</accession>
<comment type="caution">
    <text evidence="4">The sequence shown here is derived from an EMBL/GenBank/DDBJ whole genome shotgun (WGS) entry which is preliminary data.</text>
</comment>
<dbReference type="Gene3D" id="3.40.630.40">
    <property type="entry name" value="Zn-dependent exopeptidases"/>
    <property type="match status" value="1"/>
</dbReference>
<dbReference type="Proteomes" id="UP000480246">
    <property type="component" value="Unassembled WGS sequence"/>
</dbReference>
<dbReference type="Pfam" id="PF08239">
    <property type="entry name" value="SH3_3"/>
    <property type="match status" value="1"/>
</dbReference>
<organism evidence="4 5">
    <name type="scientific">Gracilibacillus oryzae</name>
    <dbReference type="NCBI Taxonomy" id="1672701"/>
    <lineage>
        <taxon>Bacteria</taxon>
        <taxon>Bacillati</taxon>
        <taxon>Bacillota</taxon>
        <taxon>Bacilli</taxon>
        <taxon>Bacillales</taxon>
        <taxon>Bacillaceae</taxon>
        <taxon>Gracilibacillus</taxon>
    </lineage>
</organism>
<evidence type="ECO:0000256" key="1">
    <source>
        <dbReference type="ARBA" id="ARBA00022801"/>
    </source>
</evidence>
<dbReference type="Gene3D" id="2.30.30.40">
    <property type="entry name" value="SH3 Domains"/>
    <property type="match status" value="1"/>
</dbReference>
<dbReference type="RefSeq" id="WP_153406307.1">
    <property type="nucleotide sequence ID" value="NZ_ML762443.1"/>
</dbReference>
<name>A0A7C8GQZ6_9BACI</name>